<feature type="region of interest" description="Disordered" evidence="1">
    <location>
        <begin position="1"/>
        <end position="21"/>
    </location>
</feature>
<organism evidence="2 3">
    <name type="scientific">Clavibacter michiganensis</name>
    <dbReference type="NCBI Taxonomy" id="28447"/>
    <lineage>
        <taxon>Bacteria</taxon>
        <taxon>Bacillati</taxon>
        <taxon>Actinomycetota</taxon>
        <taxon>Actinomycetes</taxon>
        <taxon>Micrococcales</taxon>
        <taxon>Microbacteriaceae</taxon>
        <taxon>Clavibacter</taxon>
    </lineage>
</organism>
<dbReference type="EMBL" id="PSXY01000004">
    <property type="protein sequence ID" value="PPF70093.1"/>
    <property type="molecule type" value="Genomic_DNA"/>
</dbReference>
<gene>
    <name evidence="2" type="ORF">C5E16_04100</name>
</gene>
<sequence length="155" mass="15021">MSLDDDATPTPAAVPAPGSVPAPGPVPAPVVAASPGPVPVPLPAPGDLSRDLTAALRGVAGVSEVYAPRSPVLLVAQHVVEGAMGGGSDVAERLVTVETGEGTVLVQASIAVDADARASDTARAAVEAIRARLVEAVGAEAAAVATVTVRVGSIG</sequence>
<protein>
    <submittedName>
        <fullName evidence="2">Uncharacterized protein</fullName>
    </submittedName>
</protein>
<reference evidence="2 3" key="1">
    <citation type="submission" date="2018-02" db="EMBL/GenBank/DDBJ databases">
        <title>Bacteriophage NCPPB3778 and a type I-E CRISPR drive the evolution of the US Biological Select Agent, Rathayibacter toxicus.</title>
        <authorList>
            <person name="Davis E.W.II."/>
            <person name="Tabima J.F."/>
            <person name="Weisberg A.J."/>
            <person name="Lopes L.D."/>
            <person name="Wiseman M.S."/>
            <person name="Wiseman M.S."/>
            <person name="Pupko T."/>
            <person name="Belcher M.S."/>
            <person name="Sechler A.J."/>
            <person name="Tancos M.A."/>
            <person name="Schroeder B.K."/>
            <person name="Murray T.D."/>
            <person name="Luster D.G."/>
            <person name="Schneider W.L."/>
            <person name="Rogers E."/>
            <person name="Andreote F.D."/>
            <person name="Grunwald N.J."/>
            <person name="Putnam M.L."/>
            <person name="Chang J.H."/>
        </authorList>
    </citation>
    <scope>NUCLEOTIDE SEQUENCE [LARGE SCALE GENOMIC DNA]</scope>
    <source>
        <strain evidence="2 3">AY1B3</strain>
    </source>
</reference>
<comment type="caution">
    <text evidence="2">The sequence shown here is derived from an EMBL/GenBank/DDBJ whole genome shotgun (WGS) entry which is preliminary data.</text>
</comment>
<dbReference type="Proteomes" id="UP000239241">
    <property type="component" value="Unassembled WGS sequence"/>
</dbReference>
<feature type="compositionally biased region" description="Pro residues" evidence="1">
    <location>
        <begin position="12"/>
        <end position="21"/>
    </location>
</feature>
<accession>A0A2S5VWK1</accession>
<evidence type="ECO:0000256" key="1">
    <source>
        <dbReference type="SAM" id="MobiDB-lite"/>
    </source>
</evidence>
<dbReference type="AlphaFoldDB" id="A0A2S5VWK1"/>
<evidence type="ECO:0000313" key="3">
    <source>
        <dbReference type="Proteomes" id="UP000239241"/>
    </source>
</evidence>
<name>A0A2S5VWK1_9MICO</name>
<dbReference type="RefSeq" id="WP_104289653.1">
    <property type="nucleotide sequence ID" value="NZ_PSXY01000004.1"/>
</dbReference>
<proteinExistence type="predicted"/>
<evidence type="ECO:0000313" key="2">
    <source>
        <dbReference type="EMBL" id="PPF70093.1"/>
    </source>
</evidence>